<comment type="caution">
    <text evidence="2">The sequence shown here is derived from an EMBL/GenBank/DDBJ whole genome shotgun (WGS) entry which is preliminary data.</text>
</comment>
<evidence type="ECO:0000256" key="1">
    <source>
        <dbReference type="SAM" id="Phobius"/>
    </source>
</evidence>
<organism evidence="2 3">
    <name type="scientific">Hyalomma marginatum</name>
    <dbReference type="NCBI Taxonomy" id="34627"/>
    <lineage>
        <taxon>Eukaryota</taxon>
        <taxon>Metazoa</taxon>
        <taxon>Ecdysozoa</taxon>
        <taxon>Arthropoda</taxon>
        <taxon>Chelicerata</taxon>
        <taxon>Arachnida</taxon>
        <taxon>Acari</taxon>
        <taxon>Parasitiformes</taxon>
        <taxon>Ixodida</taxon>
        <taxon>Ixodoidea</taxon>
        <taxon>Ixodidae</taxon>
        <taxon>Hyalomminae</taxon>
        <taxon>Hyalomma</taxon>
    </lineage>
</organism>
<accession>A0A8S4BZP5</accession>
<protein>
    <submittedName>
        <fullName evidence="2">Uncharacterized protein</fullName>
    </submittedName>
</protein>
<evidence type="ECO:0000313" key="2">
    <source>
        <dbReference type="EMBL" id="CAG7589387.1"/>
    </source>
</evidence>
<dbReference type="Proteomes" id="UP000837675">
    <property type="component" value="Unassembled WGS sequence"/>
</dbReference>
<feature type="transmembrane region" description="Helical" evidence="1">
    <location>
        <begin position="50"/>
        <end position="71"/>
    </location>
</feature>
<dbReference type="AlphaFoldDB" id="A0A8S4BZP5"/>
<gene>
    <name evidence="2" type="ORF">MHYMCMPASI_00134</name>
</gene>
<name>A0A8S4BZP5_9ACAR</name>
<keyword evidence="1" id="KW-0812">Transmembrane</keyword>
<keyword evidence="1" id="KW-0472">Membrane</keyword>
<proteinExistence type="predicted"/>
<sequence>MIFSLKNVMLKRSSFKRSLLASLFIGTLVPVIILKSATMDSFISLDSLKTYFSLITGSIITSFLLLFLFFLKLYRCPKCGKNWVYECSEDDIISKKNDIRIKLFTIQFQYGSEVHLEEYRCASCDYEKTIKVKRIFIKAVGN</sequence>
<evidence type="ECO:0000313" key="3">
    <source>
        <dbReference type="Proteomes" id="UP000837675"/>
    </source>
</evidence>
<dbReference type="EMBL" id="CAJVAF010000038">
    <property type="protein sequence ID" value="CAG7589387.1"/>
    <property type="molecule type" value="Genomic_DNA"/>
</dbReference>
<keyword evidence="1" id="KW-1133">Transmembrane helix</keyword>
<keyword evidence="3" id="KW-1185">Reference proteome</keyword>
<reference evidence="2" key="1">
    <citation type="submission" date="2021-06" db="EMBL/GenBank/DDBJ databases">
        <authorList>
            <person name="Nardi T."/>
            <person name="Nardi T."/>
        </authorList>
    </citation>
    <scope>NUCLEOTIDE SEQUENCE</scope>
</reference>